<dbReference type="SUPFAM" id="SSF51735">
    <property type="entry name" value="NAD(P)-binding Rossmann-fold domains"/>
    <property type="match status" value="1"/>
</dbReference>
<comment type="caution">
    <text evidence="3">The sequence shown here is derived from an EMBL/GenBank/DDBJ whole genome shotgun (WGS) entry which is preliminary data.</text>
</comment>
<gene>
    <name evidence="3" type="ORF">R2G56_19440</name>
</gene>
<keyword evidence="2 3" id="KW-0560">Oxidoreductase</keyword>
<dbReference type="EMBL" id="JAWLIP010000010">
    <property type="protein sequence ID" value="MDV6228469.1"/>
    <property type="molecule type" value="Genomic_DNA"/>
</dbReference>
<dbReference type="CDD" id="cd05233">
    <property type="entry name" value="SDR_c"/>
    <property type="match status" value="1"/>
</dbReference>
<evidence type="ECO:0000313" key="4">
    <source>
        <dbReference type="Proteomes" id="UP001185659"/>
    </source>
</evidence>
<keyword evidence="4" id="KW-1185">Reference proteome</keyword>
<dbReference type="PROSITE" id="PS00061">
    <property type="entry name" value="ADH_SHORT"/>
    <property type="match status" value="1"/>
</dbReference>
<proteinExistence type="inferred from homology"/>
<evidence type="ECO:0000256" key="2">
    <source>
        <dbReference type="ARBA" id="ARBA00023002"/>
    </source>
</evidence>
<dbReference type="PANTHER" id="PTHR42760:SF133">
    <property type="entry name" value="3-OXOACYL-[ACYL-CARRIER-PROTEIN] REDUCTASE"/>
    <property type="match status" value="1"/>
</dbReference>
<dbReference type="Proteomes" id="UP001185659">
    <property type="component" value="Unassembled WGS sequence"/>
</dbReference>
<organism evidence="3 4">
    <name type="scientific">Nitratireductor aquimarinus</name>
    <dbReference type="NCBI Taxonomy" id="889300"/>
    <lineage>
        <taxon>Bacteria</taxon>
        <taxon>Pseudomonadati</taxon>
        <taxon>Pseudomonadota</taxon>
        <taxon>Alphaproteobacteria</taxon>
        <taxon>Hyphomicrobiales</taxon>
        <taxon>Phyllobacteriaceae</taxon>
        <taxon>Nitratireductor</taxon>
    </lineage>
</organism>
<dbReference type="RefSeq" id="WP_317562317.1">
    <property type="nucleotide sequence ID" value="NZ_JAWLIP010000010.1"/>
</dbReference>
<evidence type="ECO:0000256" key="1">
    <source>
        <dbReference type="ARBA" id="ARBA00006484"/>
    </source>
</evidence>
<dbReference type="PRINTS" id="PR00080">
    <property type="entry name" value="SDRFAMILY"/>
</dbReference>
<dbReference type="EC" id="1.1.-.-" evidence="3"/>
<accession>A0ABU4AQG5</accession>
<protein>
    <submittedName>
        <fullName evidence="3">SDR family oxidoreductase</fullName>
        <ecNumber evidence="3">1.1.-.-</ecNumber>
    </submittedName>
</protein>
<dbReference type="PRINTS" id="PR00081">
    <property type="entry name" value="GDHRDH"/>
</dbReference>
<dbReference type="InterPro" id="IPR002347">
    <property type="entry name" value="SDR_fam"/>
</dbReference>
<dbReference type="Pfam" id="PF13561">
    <property type="entry name" value="adh_short_C2"/>
    <property type="match status" value="1"/>
</dbReference>
<dbReference type="InterPro" id="IPR036291">
    <property type="entry name" value="NAD(P)-bd_dom_sf"/>
</dbReference>
<dbReference type="PANTHER" id="PTHR42760">
    <property type="entry name" value="SHORT-CHAIN DEHYDROGENASES/REDUCTASES FAMILY MEMBER"/>
    <property type="match status" value="1"/>
</dbReference>
<dbReference type="Gene3D" id="3.40.50.720">
    <property type="entry name" value="NAD(P)-binding Rossmann-like Domain"/>
    <property type="match status" value="1"/>
</dbReference>
<evidence type="ECO:0000313" key="3">
    <source>
        <dbReference type="EMBL" id="MDV6228469.1"/>
    </source>
</evidence>
<reference evidence="3 4" key="1">
    <citation type="submission" date="2023-10" db="EMBL/GenBank/DDBJ databases">
        <authorList>
            <person name="Venkata Ramana C."/>
            <person name="Sasikala C."/>
            <person name="Dhurka M."/>
        </authorList>
    </citation>
    <scope>NUCLEOTIDE SEQUENCE [LARGE SCALE GENOMIC DNA]</scope>
    <source>
        <strain evidence="3 4">KCTC 32151</strain>
    </source>
</reference>
<dbReference type="InterPro" id="IPR020904">
    <property type="entry name" value="Sc_DH/Rdtase_CS"/>
</dbReference>
<name>A0ABU4AQG5_9HYPH</name>
<comment type="similarity">
    <text evidence="1">Belongs to the short-chain dehydrogenases/reductases (SDR) family.</text>
</comment>
<sequence length="267" mass="27579">MKPDKKTSFADLDGKFAVVTGGTRGIGAIVVERMLEAGASVLFTGTDADRGRQAQERMGGTFLRADAAAPDHADHIAIAVRERFGRLDILVNNAGSLGSPQGVEDTTPEALDQTLAIHLRAPWLTMSALAPLMRPAGGSIVNMASIAGHRVGASSVAYSVSKAALQHLTRCAAAEFGKDGIRVNSISPGFVSTDIHAAAIPGSEARGARFVQGLGKVFVSRQALPHLGQPGDIAEIVLFLASDASAFVTGSDIVADGGVIWGRDSLG</sequence>
<dbReference type="GO" id="GO:0016491">
    <property type="term" value="F:oxidoreductase activity"/>
    <property type="evidence" value="ECO:0007669"/>
    <property type="project" value="UniProtKB-KW"/>
</dbReference>